<dbReference type="PANTHER" id="PTHR34276">
    <property type="entry name" value="MINI-RIBONUCLEASE 3"/>
    <property type="match status" value="1"/>
</dbReference>
<evidence type="ECO:0000313" key="9">
    <source>
        <dbReference type="Proteomes" id="UP000664545"/>
    </source>
</evidence>
<dbReference type="RefSeq" id="WP_206583269.1">
    <property type="nucleotide sequence ID" value="NZ_JAFJZZ010000009.1"/>
</dbReference>
<comment type="function">
    <text evidence="6">Involved in correct processing of both the 5' and 3' ends of 23S rRNA precursor. Processes 30S rRNA precursor transcript even in absence of ribonuclease 3 (Rnc); Rnc processes 30S rRNA into smaller rRNA precursors.</text>
</comment>
<keyword evidence="2 6" id="KW-0698">rRNA processing</keyword>
<evidence type="ECO:0000313" key="8">
    <source>
        <dbReference type="EMBL" id="MBN7774428.1"/>
    </source>
</evidence>
<comment type="subcellular location">
    <subcellularLocation>
        <location evidence="6">Cytoplasm</location>
    </subcellularLocation>
</comment>
<dbReference type="GO" id="GO:0019843">
    <property type="term" value="F:rRNA binding"/>
    <property type="evidence" value="ECO:0007669"/>
    <property type="project" value="UniProtKB-UniRule"/>
</dbReference>
<organism evidence="8 9">
    <name type="scientific">Clostridium aminobutyricum</name>
    <dbReference type="NCBI Taxonomy" id="33953"/>
    <lineage>
        <taxon>Bacteria</taxon>
        <taxon>Bacillati</taxon>
        <taxon>Bacillota</taxon>
        <taxon>Clostridia</taxon>
        <taxon>Eubacteriales</taxon>
        <taxon>Clostridiaceae</taxon>
        <taxon>Clostridium</taxon>
    </lineage>
</organism>
<evidence type="ECO:0000256" key="1">
    <source>
        <dbReference type="ARBA" id="ARBA00022517"/>
    </source>
</evidence>
<evidence type="ECO:0000256" key="4">
    <source>
        <dbReference type="ARBA" id="ARBA00022759"/>
    </source>
</evidence>
<evidence type="ECO:0000256" key="2">
    <source>
        <dbReference type="ARBA" id="ARBA00022552"/>
    </source>
</evidence>
<dbReference type="AlphaFoldDB" id="A0A939DBV1"/>
<dbReference type="GO" id="GO:0004525">
    <property type="term" value="F:ribonuclease III activity"/>
    <property type="evidence" value="ECO:0007669"/>
    <property type="project" value="InterPro"/>
</dbReference>
<protein>
    <recommendedName>
        <fullName evidence="6">Mini-ribonuclease 3</fullName>
        <shortName evidence="6">Mini-3</shortName>
        <shortName evidence="6">Mini-RNase 3</shortName>
        <ecNumber evidence="6">3.1.26.-</ecNumber>
    </recommendedName>
    <alternativeName>
        <fullName evidence="6">Mini-RNase III</fullName>
        <shortName evidence="6">Mini-III</shortName>
    </alternativeName>
</protein>
<keyword evidence="6" id="KW-0963">Cytoplasm</keyword>
<comment type="caution">
    <text evidence="8">The sequence shown here is derived from an EMBL/GenBank/DDBJ whole genome shotgun (WGS) entry which is preliminary data.</text>
</comment>
<dbReference type="Gene3D" id="1.10.1520.10">
    <property type="entry name" value="Ribonuclease III domain"/>
    <property type="match status" value="1"/>
</dbReference>
<reference evidence="8" key="1">
    <citation type="submission" date="2021-02" db="EMBL/GenBank/DDBJ databases">
        <title>Abyssanaerobacter marinus gen.nov., sp., nov, anaerobic bacterium isolated from the Onnuri vent field of Indian Ocean and suggestion of Mogibacteriaceae fam. nov., and proposal of reclassification of ambiguous this family's genus member.</title>
        <authorList>
            <person name="Kim Y.J."/>
            <person name="Yang J.-A."/>
        </authorList>
    </citation>
    <scope>NUCLEOTIDE SEQUENCE</scope>
    <source>
        <strain evidence="8">DSM 2634</strain>
    </source>
</reference>
<comment type="subunit">
    <text evidence="6">Homodimer.</text>
</comment>
<dbReference type="PANTHER" id="PTHR34276:SF1">
    <property type="entry name" value="MINI-RIBONUCLEASE 3"/>
    <property type="match status" value="1"/>
</dbReference>
<gene>
    <name evidence="6" type="primary">mrnC</name>
    <name evidence="8" type="ORF">JYB65_13760</name>
</gene>
<comment type="similarity">
    <text evidence="6">Belongs to the MrnC RNase family.</text>
</comment>
<dbReference type="PIRSF" id="PIRSF005520">
    <property type="entry name" value="UCP005520"/>
    <property type="match status" value="1"/>
</dbReference>
<name>A0A939DBV1_CLOAM</name>
<evidence type="ECO:0000256" key="3">
    <source>
        <dbReference type="ARBA" id="ARBA00022722"/>
    </source>
</evidence>
<dbReference type="Proteomes" id="UP000664545">
    <property type="component" value="Unassembled WGS sequence"/>
</dbReference>
<dbReference type="GO" id="GO:0006364">
    <property type="term" value="P:rRNA processing"/>
    <property type="evidence" value="ECO:0007669"/>
    <property type="project" value="UniProtKB-UniRule"/>
</dbReference>
<feature type="active site" evidence="6">
    <location>
        <position position="16"/>
    </location>
</feature>
<dbReference type="EC" id="3.1.26.-" evidence="6"/>
<dbReference type="InterPro" id="IPR008226">
    <property type="entry name" value="Mini3_fam"/>
</dbReference>
<keyword evidence="4 6" id="KW-0255">Endonuclease</keyword>
<sequence>MEAVKMNTTALAYMGDAVYEMYVRQFVLERDSVNVDKQNKLAVRFVRAEGQAFAIKKMFDTTLTEQEQLLVKRARNKKITSKPQHADPVTYKLATAFEALIGFLYLSGDTERLEAIIRQALELIEKAEITDGRKTIKK</sequence>
<keyword evidence="5 6" id="KW-0378">Hydrolase</keyword>
<evidence type="ECO:0000256" key="6">
    <source>
        <dbReference type="HAMAP-Rule" id="MF_01468"/>
    </source>
</evidence>
<comment type="cofactor">
    <cofactor evidence="6">
        <name>Mg(2+)</name>
        <dbReference type="ChEBI" id="CHEBI:18420"/>
    </cofactor>
</comment>
<keyword evidence="6" id="KW-0460">Magnesium</keyword>
<dbReference type="HAMAP" id="MF_01468">
    <property type="entry name" value="RNase_Mini_III"/>
    <property type="match status" value="1"/>
</dbReference>
<keyword evidence="6" id="KW-0694">RNA-binding</keyword>
<dbReference type="SUPFAM" id="SSF69065">
    <property type="entry name" value="RNase III domain-like"/>
    <property type="match status" value="1"/>
</dbReference>
<dbReference type="Pfam" id="PF00636">
    <property type="entry name" value="Ribonuclease_3"/>
    <property type="match status" value="1"/>
</dbReference>
<evidence type="ECO:0000256" key="5">
    <source>
        <dbReference type="ARBA" id="ARBA00022801"/>
    </source>
</evidence>
<dbReference type="InterPro" id="IPR000999">
    <property type="entry name" value="RNase_III_dom"/>
</dbReference>
<dbReference type="InterPro" id="IPR036389">
    <property type="entry name" value="RNase_III_sf"/>
</dbReference>
<accession>A0A939DBV1</accession>
<keyword evidence="1 6" id="KW-0690">Ribosome biogenesis</keyword>
<proteinExistence type="inferred from homology"/>
<dbReference type="EMBL" id="JAFJZZ010000009">
    <property type="protein sequence ID" value="MBN7774428.1"/>
    <property type="molecule type" value="Genomic_DNA"/>
</dbReference>
<keyword evidence="9" id="KW-1185">Reference proteome</keyword>
<dbReference type="GO" id="GO:0005737">
    <property type="term" value="C:cytoplasm"/>
    <property type="evidence" value="ECO:0007669"/>
    <property type="project" value="UniProtKB-SubCell"/>
</dbReference>
<keyword evidence="6" id="KW-0699">rRNA-binding</keyword>
<feature type="domain" description="RNase III" evidence="7">
    <location>
        <begin position="10"/>
        <end position="108"/>
    </location>
</feature>
<keyword evidence="3 6" id="KW-0540">Nuclease</keyword>
<evidence type="ECO:0000259" key="7">
    <source>
        <dbReference type="Pfam" id="PF00636"/>
    </source>
</evidence>